<dbReference type="PANTHER" id="PTHR30435:SF2">
    <property type="entry name" value="FLAGELLAR BASAL-BODY ROD PROTEIN FLGC"/>
    <property type="match status" value="1"/>
</dbReference>
<comment type="subcellular location">
    <subcellularLocation>
        <location evidence="1 6">Bacterial flagellum basal body</location>
    </subcellularLocation>
</comment>
<dbReference type="Pfam" id="PF06429">
    <property type="entry name" value="Flg_bbr_C"/>
    <property type="match status" value="1"/>
</dbReference>
<dbReference type="Pfam" id="PF00460">
    <property type="entry name" value="Flg_bb_rod"/>
    <property type="match status" value="1"/>
</dbReference>
<dbReference type="InterPro" id="IPR019776">
    <property type="entry name" value="Flagellar_basal_body_rod_CS"/>
</dbReference>
<reference evidence="9" key="1">
    <citation type="submission" date="2022-06" db="EMBL/GenBank/DDBJ databases">
        <title>New Polynucleobacter species.</title>
        <authorList>
            <person name="Hahn M.W."/>
        </authorList>
    </citation>
    <scope>NUCLEOTIDE SEQUENCE</scope>
    <source>
        <strain evidence="9">UK-FUSCHL-C3</strain>
    </source>
</reference>
<dbReference type="PANTHER" id="PTHR30435">
    <property type="entry name" value="FLAGELLAR PROTEIN"/>
    <property type="match status" value="1"/>
</dbReference>
<comment type="subunit">
    <text evidence="5 6">The basal body constitutes a major portion of the flagellar organelle and consists of four rings (L,P,S, and M) mounted on a central rod. The rod consists of about 26 subunits of FlgG in the distal portion, and FlgB, FlgC and FlgF are thought to build up the proximal portion of the rod with about 6 subunits each.</text>
</comment>
<organism evidence="9">
    <name type="scientific">Polynucleobacter sp. UK-FUSCHL-C3</name>
    <dbReference type="NCBI Taxonomy" id="2955208"/>
    <lineage>
        <taxon>Bacteria</taxon>
        <taxon>Pseudomonadati</taxon>
        <taxon>Pseudomonadota</taxon>
        <taxon>Betaproteobacteria</taxon>
        <taxon>Burkholderiales</taxon>
        <taxon>Burkholderiaceae</taxon>
        <taxon>Polynucleobacter</taxon>
    </lineage>
</organism>
<evidence type="ECO:0000256" key="2">
    <source>
        <dbReference type="ARBA" id="ARBA00009677"/>
    </source>
</evidence>
<comment type="similarity">
    <text evidence="2">Belongs to the flagella basal body rod proteins family.</text>
</comment>
<keyword evidence="9" id="KW-0969">Cilium</keyword>
<evidence type="ECO:0000256" key="5">
    <source>
        <dbReference type="ARBA" id="ARBA00025933"/>
    </source>
</evidence>
<sequence length="134" mass="14557">MSLLSSFDIGATGLTAQAMRLNVISSNIANVESVSGPDGRAYRARQVVFSAIPTPNKAGSGVAVTEIVESKEPFRREYRPGHPKADPAGYVDMPNVNPVEEMVNMISAQRSYQMNIEAMNISRQLMLKTLDLGN</sequence>
<evidence type="ECO:0000259" key="7">
    <source>
        <dbReference type="Pfam" id="PF00460"/>
    </source>
</evidence>
<accession>A0AAU8A149</accession>
<feature type="domain" description="Flagellar basal body rod protein N-terminal" evidence="7">
    <location>
        <begin position="8"/>
        <end position="36"/>
    </location>
</feature>
<keyword evidence="9" id="KW-0966">Cell projection</keyword>
<name>A0AAU8A149_9BURK</name>
<dbReference type="InterPro" id="IPR010930">
    <property type="entry name" value="Flg_bb/hook_C_dom"/>
</dbReference>
<keyword evidence="9" id="KW-0282">Flagellum</keyword>
<feature type="domain" description="Flagellar basal-body/hook protein C-terminal" evidence="8">
    <location>
        <begin position="89"/>
        <end position="132"/>
    </location>
</feature>
<proteinExistence type="inferred from homology"/>
<dbReference type="EMBL" id="CP099959">
    <property type="protein sequence ID" value="XCC57276.1"/>
    <property type="molecule type" value="Genomic_DNA"/>
</dbReference>
<dbReference type="InterPro" id="IPR001444">
    <property type="entry name" value="Flag_bb_rod_N"/>
</dbReference>
<keyword evidence="4 6" id="KW-0975">Bacterial flagellum</keyword>
<dbReference type="RefSeq" id="WP_353438306.1">
    <property type="nucleotide sequence ID" value="NZ_CP099959.1"/>
</dbReference>
<protein>
    <recommendedName>
        <fullName evidence="3 6">Flagellar basal-body rod protein FlgC</fullName>
    </recommendedName>
</protein>
<evidence type="ECO:0000256" key="4">
    <source>
        <dbReference type="ARBA" id="ARBA00023143"/>
    </source>
</evidence>
<evidence type="ECO:0000259" key="8">
    <source>
        <dbReference type="Pfam" id="PF06429"/>
    </source>
</evidence>
<dbReference type="AlphaFoldDB" id="A0AAU8A149"/>
<dbReference type="GO" id="GO:0030694">
    <property type="term" value="C:bacterial-type flagellum basal body, rod"/>
    <property type="evidence" value="ECO:0007669"/>
    <property type="project" value="UniProtKB-UniRule"/>
</dbReference>
<evidence type="ECO:0000313" key="9">
    <source>
        <dbReference type="EMBL" id="XCC57276.1"/>
    </source>
</evidence>
<evidence type="ECO:0000256" key="3">
    <source>
        <dbReference type="ARBA" id="ARBA00017941"/>
    </source>
</evidence>
<gene>
    <name evidence="9" type="primary">flgC</name>
    <name evidence="9" type="ORF">NKE59_07205</name>
</gene>
<dbReference type="GO" id="GO:0071978">
    <property type="term" value="P:bacterial-type flagellum-dependent swarming motility"/>
    <property type="evidence" value="ECO:0007669"/>
    <property type="project" value="TreeGrafter"/>
</dbReference>
<evidence type="ECO:0000256" key="1">
    <source>
        <dbReference type="ARBA" id="ARBA00004117"/>
    </source>
</evidence>
<evidence type="ECO:0000256" key="6">
    <source>
        <dbReference type="RuleBase" id="RU362062"/>
    </source>
</evidence>
<dbReference type="InterPro" id="IPR006299">
    <property type="entry name" value="FlgC"/>
</dbReference>
<dbReference type="PROSITE" id="PS00588">
    <property type="entry name" value="FLAGELLA_BB_ROD"/>
    <property type="match status" value="1"/>
</dbReference>
<dbReference type="NCBIfam" id="TIGR01395">
    <property type="entry name" value="FlgC"/>
    <property type="match status" value="1"/>
</dbReference>